<dbReference type="OrthoDB" id="68483at2759"/>
<dbReference type="VEuPathDB" id="TriTrypDB:LpyrH10_18_0330"/>
<dbReference type="InterPro" id="IPR011009">
    <property type="entry name" value="Kinase-like_dom_sf"/>
</dbReference>
<comment type="caution">
    <text evidence="6">The sequence shown here is derived from an EMBL/GenBank/DDBJ whole genome shotgun (WGS) entry which is preliminary data.</text>
</comment>
<dbReference type="GO" id="GO:0005524">
    <property type="term" value="F:ATP binding"/>
    <property type="evidence" value="ECO:0007669"/>
    <property type="project" value="UniProtKB-UniRule"/>
</dbReference>
<feature type="compositionally biased region" description="Polar residues" evidence="4">
    <location>
        <begin position="75"/>
        <end position="104"/>
    </location>
</feature>
<feature type="compositionally biased region" description="Polar residues" evidence="4">
    <location>
        <begin position="478"/>
        <end position="503"/>
    </location>
</feature>
<feature type="region of interest" description="Disordered" evidence="4">
    <location>
        <begin position="976"/>
        <end position="1013"/>
    </location>
</feature>
<dbReference type="PROSITE" id="PS00107">
    <property type="entry name" value="PROTEIN_KINASE_ATP"/>
    <property type="match status" value="1"/>
</dbReference>
<feature type="region of interest" description="Disordered" evidence="4">
    <location>
        <begin position="74"/>
        <end position="107"/>
    </location>
</feature>
<feature type="binding site" evidence="3">
    <location>
        <position position="596"/>
    </location>
    <ligand>
        <name>ATP</name>
        <dbReference type="ChEBI" id="CHEBI:30616"/>
    </ligand>
</feature>
<accession>A0A0M9FVU2</accession>
<dbReference type="InterPro" id="IPR000719">
    <property type="entry name" value="Prot_kinase_dom"/>
</dbReference>
<dbReference type="Gene3D" id="3.30.200.20">
    <property type="entry name" value="Phosphorylase Kinase, domain 1"/>
    <property type="match status" value="2"/>
</dbReference>
<dbReference type="InterPro" id="IPR017441">
    <property type="entry name" value="Protein_kinase_ATP_BS"/>
</dbReference>
<dbReference type="RefSeq" id="XP_015655365.1">
    <property type="nucleotide sequence ID" value="XM_015805888.1"/>
</dbReference>
<protein>
    <recommendedName>
        <fullName evidence="5">Protein kinase domain-containing protein</fullName>
    </recommendedName>
</protein>
<feature type="compositionally biased region" description="Low complexity" evidence="4">
    <location>
        <begin position="350"/>
        <end position="360"/>
    </location>
</feature>
<dbReference type="GO" id="GO:0004674">
    <property type="term" value="F:protein serine/threonine kinase activity"/>
    <property type="evidence" value="ECO:0007669"/>
    <property type="project" value="TreeGrafter"/>
</dbReference>
<name>A0A0M9FVU2_LEPPY</name>
<dbReference type="GO" id="GO:0005737">
    <property type="term" value="C:cytoplasm"/>
    <property type="evidence" value="ECO:0007669"/>
    <property type="project" value="TreeGrafter"/>
</dbReference>
<feature type="region of interest" description="Disordered" evidence="4">
    <location>
        <begin position="267"/>
        <end position="312"/>
    </location>
</feature>
<evidence type="ECO:0000313" key="7">
    <source>
        <dbReference type="Proteomes" id="UP000037923"/>
    </source>
</evidence>
<feature type="compositionally biased region" description="Low complexity" evidence="4">
    <location>
        <begin position="144"/>
        <end position="154"/>
    </location>
</feature>
<gene>
    <name evidence="6" type="ORF">ABB37_07306</name>
</gene>
<keyword evidence="2 3" id="KW-0067">ATP-binding</keyword>
<feature type="compositionally biased region" description="Polar residues" evidence="4">
    <location>
        <begin position="296"/>
        <end position="306"/>
    </location>
</feature>
<feature type="compositionally biased region" description="Low complexity" evidence="4">
    <location>
        <begin position="871"/>
        <end position="888"/>
    </location>
</feature>
<evidence type="ECO:0000256" key="2">
    <source>
        <dbReference type="ARBA" id="ARBA00022840"/>
    </source>
</evidence>
<dbReference type="Gene3D" id="1.10.510.10">
    <property type="entry name" value="Transferase(Phosphotransferase) domain 1"/>
    <property type="match status" value="1"/>
</dbReference>
<dbReference type="AlphaFoldDB" id="A0A0M9FVU2"/>
<organism evidence="6 7">
    <name type="scientific">Leptomonas pyrrhocoris</name>
    <name type="common">Firebug parasite</name>
    <dbReference type="NCBI Taxonomy" id="157538"/>
    <lineage>
        <taxon>Eukaryota</taxon>
        <taxon>Discoba</taxon>
        <taxon>Euglenozoa</taxon>
        <taxon>Kinetoplastea</taxon>
        <taxon>Metakinetoplastina</taxon>
        <taxon>Trypanosomatida</taxon>
        <taxon>Trypanosomatidae</taxon>
        <taxon>Leishmaniinae</taxon>
        <taxon>Leptomonas</taxon>
    </lineage>
</organism>
<feature type="compositionally biased region" description="Low complexity" evidence="4">
    <location>
        <begin position="513"/>
        <end position="523"/>
    </location>
</feature>
<dbReference type="SMART" id="SM00220">
    <property type="entry name" value="S_TKc"/>
    <property type="match status" value="1"/>
</dbReference>
<feature type="compositionally biased region" description="Polar residues" evidence="4">
    <location>
        <begin position="455"/>
        <end position="465"/>
    </location>
</feature>
<evidence type="ECO:0000256" key="4">
    <source>
        <dbReference type="SAM" id="MobiDB-lite"/>
    </source>
</evidence>
<dbReference type="EMBL" id="LGTL01000018">
    <property type="protein sequence ID" value="KPA76926.1"/>
    <property type="molecule type" value="Genomic_DNA"/>
</dbReference>
<feature type="compositionally biased region" description="Low complexity" evidence="4">
    <location>
        <begin position="610"/>
        <end position="619"/>
    </location>
</feature>
<feature type="region of interest" description="Disordered" evidence="4">
    <location>
        <begin position="1"/>
        <end position="58"/>
    </location>
</feature>
<feature type="region of interest" description="Disordered" evidence="4">
    <location>
        <begin position="403"/>
        <end position="426"/>
    </location>
</feature>
<feature type="region of interest" description="Disordered" evidence="4">
    <location>
        <begin position="844"/>
        <end position="888"/>
    </location>
</feature>
<feature type="compositionally biased region" description="Basic and acidic residues" evidence="4">
    <location>
        <begin position="267"/>
        <end position="282"/>
    </location>
</feature>
<proteinExistence type="predicted"/>
<feature type="region of interest" description="Disordered" evidence="4">
    <location>
        <begin position="439"/>
        <end position="523"/>
    </location>
</feature>
<dbReference type="GO" id="GO:0035556">
    <property type="term" value="P:intracellular signal transduction"/>
    <property type="evidence" value="ECO:0007669"/>
    <property type="project" value="TreeGrafter"/>
</dbReference>
<dbReference type="OMA" id="RTIDPYA"/>
<feature type="region of interest" description="Disordered" evidence="4">
    <location>
        <begin position="604"/>
        <end position="676"/>
    </location>
</feature>
<dbReference type="Pfam" id="PF00069">
    <property type="entry name" value="Pkinase"/>
    <property type="match status" value="1"/>
</dbReference>
<dbReference type="Proteomes" id="UP000037923">
    <property type="component" value="Unassembled WGS sequence"/>
</dbReference>
<feature type="compositionally biased region" description="Polar residues" evidence="4">
    <location>
        <begin position="846"/>
        <end position="858"/>
    </location>
</feature>
<feature type="compositionally biased region" description="Low complexity" evidence="4">
    <location>
        <begin position="659"/>
        <end position="669"/>
    </location>
</feature>
<feature type="region of interest" description="Disordered" evidence="4">
    <location>
        <begin position="119"/>
        <end position="236"/>
    </location>
</feature>
<evidence type="ECO:0000256" key="3">
    <source>
        <dbReference type="PROSITE-ProRule" id="PRU10141"/>
    </source>
</evidence>
<feature type="domain" description="Protein kinase" evidence="5">
    <location>
        <begin position="563"/>
        <end position="969"/>
    </location>
</feature>
<dbReference type="PROSITE" id="PS50011">
    <property type="entry name" value="PROTEIN_KINASE_DOM"/>
    <property type="match status" value="1"/>
</dbReference>
<evidence type="ECO:0000256" key="1">
    <source>
        <dbReference type="ARBA" id="ARBA00022741"/>
    </source>
</evidence>
<evidence type="ECO:0000313" key="6">
    <source>
        <dbReference type="EMBL" id="KPA76926.1"/>
    </source>
</evidence>
<dbReference type="GeneID" id="26907592"/>
<dbReference type="PANTHER" id="PTHR24346">
    <property type="entry name" value="MAP/MICROTUBULE AFFINITY-REGULATING KINASE"/>
    <property type="match status" value="1"/>
</dbReference>
<feature type="region of interest" description="Disordered" evidence="4">
    <location>
        <begin position="335"/>
        <end position="380"/>
    </location>
</feature>
<feature type="compositionally biased region" description="Low complexity" evidence="4">
    <location>
        <begin position="35"/>
        <end position="54"/>
    </location>
</feature>
<feature type="compositionally biased region" description="Basic and acidic residues" evidence="4">
    <location>
        <begin position="628"/>
        <end position="637"/>
    </location>
</feature>
<keyword evidence="1 3" id="KW-0547">Nucleotide-binding</keyword>
<dbReference type="PANTHER" id="PTHR24346:SF77">
    <property type="entry name" value="SERINE THREONINE PROTEIN KINASE"/>
    <property type="match status" value="1"/>
</dbReference>
<feature type="compositionally biased region" description="Polar residues" evidence="4">
    <location>
        <begin position="171"/>
        <end position="201"/>
    </location>
</feature>
<feature type="compositionally biased region" description="Basic residues" evidence="4">
    <location>
        <begin position="283"/>
        <end position="292"/>
    </location>
</feature>
<evidence type="ECO:0000259" key="5">
    <source>
        <dbReference type="PROSITE" id="PS50011"/>
    </source>
</evidence>
<dbReference type="PROSITE" id="PS00108">
    <property type="entry name" value="PROTEIN_KINASE_ST"/>
    <property type="match status" value="1"/>
</dbReference>
<sequence length="1071" mass="113744">MLPQLKHPTGRERSHSRSRSGSSGSGGRSTHASIDDGSSGSDTTSAAGASSSSGKFAEAMEMYHQSMAIRRHKMSTSNVTTHSVDSTGSESAGSNPLRMSTSLKGPQLRPTTRLIRVNESVTSTSQHRAGCRLPSLVSRTQPDAAAATATSSPAHKPHSNEHHHSNNPSSLTASRPYSRNRTRSQPTSTAATPNAPSSPNESVERARCRSRGVPSDLNSATAVEKDAAEEDTPNHATSVLGSLHNLACSSSDNDEFPATKYTSIFRSHGESRNNSKCEDHHSNNRRNMHVPHRQPSAGSNKKTSPDPSAGSYDVIGLESMLMASPEDQMPLRRSSLYTPAQPRGPPPSSLPQHQQPASHPLKPRPQPSRPASTSPRQRSLMPISAVDSTSLLLFEPSPPLPIATAHPSKKAALSPRQSTAATTTTTTAAAALIPPSNALLSFSPHRTPAAAEKSLSPQSTSNTATALARRKTDPAARSASQAGLSSAARTCGSRNASRTTCETSQRDVMAHGTPPALQSPTTAAAAPTMGAPVAAAAASPTAQFYSTASLAKTYDGSQFLNDYILLSEIGSGATGRVVLAFSTSMMCSVAIKIIVKPREKKYRLQRPRLSSDSSVALSSTPEQQNSSDTDKSADSDTRRRKTAIAGAHHGRYSDATGNSAPPASAATPPSRHKNVTKTARLTTAERITRNLQREIDVMKDLNHPNIVRLYEVINDPKANSLFLILQYVDNGAIAQLNSSGCITAPFAPENLLPIATQVADGLVYLHEHRIVHRDIKPENILVNRDGQAFLADFGVAELMNAEAGLPTAATLAYQGTPLFMAPEIYAVDDEDADEDDELDLLHKNVSESGASTRSTASSMHHGKHNKRSNPTTTTAATGASATTAGQSSSRTIDPYALDVWALGVTFYTLLVGHVPFHSMKQICQTVRKGVHLPATLPAAWRQILRCTMEPGVSKRVTSAQLQQMLHAMLDVANAKEHSDNGNNVSGAAERDVARRGNGGRSRGASRQPTPAAAPVLRCTSEDEDVIVGSGTPTEIPLSPANGGRLADDFDDFNDTFSINSSVLDVLRPVRR</sequence>
<reference evidence="6 7" key="1">
    <citation type="submission" date="2015-07" db="EMBL/GenBank/DDBJ databases">
        <title>High-quality genome of monoxenous trypanosomatid Leptomonas pyrrhocoris.</title>
        <authorList>
            <person name="Flegontov P."/>
            <person name="Butenko A."/>
            <person name="Firsov S."/>
            <person name="Vlcek C."/>
            <person name="Logacheva M.D."/>
            <person name="Field M."/>
            <person name="Filatov D."/>
            <person name="Flegontova O."/>
            <person name="Gerasimov E."/>
            <person name="Jackson A.P."/>
            <person name="Kelly S."/>
            <person name="Opperdoes F."/>
            <person name="O'Reilly A."/>
            <person name="Votypka J."/>
            <person name="Yurchenko V."/>
            <person name="Lukes J."/>
        </authorList>
    </citation>
    <scope>NUCLEOTIDE SEQUENCE [LARGE SCALE GENOMIC DNA]</scope>
    <source>
        <strain evidence="6">H10</strain>
    </source>
</reference>
<dbReference type="SUPFAM" id="SSF56112">
    <property type="entry name" value="Protein kinase-like (PK-like)"/>
    <property type="match status" value="1"/>
</dbReference>
<dbReference type="InterPro" id="IPR008271">
    <property type="entry name" value="Ser/Thr_kinase_AS"/>
</dbReference>
<keyword evidence="7" id="KW-1185">Reference proteome</keyword>